<feature type="domain" description="DUF5681" evidence="2">
    <location>
        <begin position="24"/>
        <end position="84"/>
    </location>
</feature>
<proteinExistence type="predicted"/>
<evidence type="ECO:0000259" key="2">
    <source>
        <dbReference type="Pfam" id="PF18932"/>
    </source>
</evidence>
<dbReference type="Proteomes" id="UP000244060">
    <property type="component" value="Unassembled WGS sequence"/>
</dbReference>
<accession>A0A2T5JIS6</accession>
<feature type="region of interest" description="Disordered" evidence="1">
    <location>
        <begin position="12"/>
        <end position="44"/>
    </location>
</feature>
<reference evidence="3 4" key="1">
    <citation type="submission" date="2018-04" db="EMBL/GenBank/DDBJ databases">
        <title>Genomic Encyclopedia of Type Strains, Phase III (KMG-III): the genomes of soil and plant-associated and newly described type strains.</title>
        <authorList>
            <person name="Whitman W."/>
        </authorList>
    </citation>
    <scope>NUCLEOTIDE SEQUENCE [LARGE SCALE GENOMIC DNA]</scope>
    <source>
        <strain evidence="3 4">KA25</strain>
    </source>
</reference>
<organism evidence="3 4">
    <name type="scientific">Cereibacter azotoformans</name>
    <dbReference type="NCBI Taxonomy" id="43057"/>
    <lineage>
        <taxon>Bacteria</taxon>
        <taxon>Pseudomonadati</taxon>
        <taxon>Pseudomonadota</taxon>
        <taxon>Alphaproteobacteria</taxon>
        <taxon>Rhodobacterales</taxon>
        <taxon>Paracoccaceae</taxon>
        <taxon>Cereibacter</taxon>
    </lineage>
</organism>
<keyword evidence="4" id="KW-1185">Reference proteome</keyword>
<dbReference type="EMBL" id="QAOT01000054">
    <property type="protein sequence ID" value="PTR05989.1"/>
    <property type="molecule type" value="Genomic_DNA"/>
</dbReference>
<name>A0A2T5JIS6_9RHOB</name>
<evidence type="ECO:0000313" key="4">
    <source>
        <dbReference type="Proteomes" id="UP000244060"/>
    </source>
</evidence>
<protein>
    <recommendedName>
        <fullName evidence="2">DUF5681 domain-containing protein</fullName>
    </recommendedName>
</protein>
<comment type="caution">
    <text evidence="3">The sequence shown here is derived from an EMBL/GenBank/DDBJ whole genome shotgun (WGS) entry which is preliminary data.</text>
</comment>
<dbReference type="AlphaFoldDB" id="A0A2T5JIS6"/>
<dbReference type="InterPro" id="IPR043736">
    <property type="entry name" value="DUF5681"/>
</dbReference>
<gene>
    <name evidence="3" type="ORF">C8J28_1542</name>
</gene>
<evidence type="ECO:0000313" key="3">
    <source>
        <dbReference type="EMBL" id="PTR05989.1"/>
    </source>
</evidence>
<dbReference type="Pfam" id="PF18932">
    <property type="entry name" value="DUF5681"/>
    <property type="match status" value="1"/>
</dbReference>
<sequence>MNEVVQQPAWMEGFVPGKNPGNPNWKKGVSGNPAGRPKGAAASKRERIARALNDDGPDVVRVVIDRALEGDMTAAGLVLSRLMPPVKAQSEPVQFSLDPELPIGKQIEAVLGAVAAGEVPPDVGQQIIAMIGTLSNVRKNEELEQRIIQLEAKEVN</sequence>
<evidence type="ECO:0000256" key="1">
    <source>
        <dbReference type="SAM" id="MobiDB-lite"/>
    </source>
</evidence>